<dbReference type="EMBL" id="JAXIVU010000003">
    <property type="protein sequence ID" value="MDY7218727.1"/>
    <property type="molecule type" value="Genomic_DNA"/>
</dbReference>
<dbReference type="NCBIfam" id="TIGR02283">
    <property type="entry name" value="MltB_2"/>
    <property type="match status" value="1"/>
</dbReference>
<dbReference type="InterPro" id="IPR036365">
    <property type="entry name" value="PGBD-like_sf"/>
</dbReference>
<evidence type="ECO:0000259" key="3">
    <source>
        <dbReference type="Pfam" id="PF13406"/>
    </source>
</evidence>
<dbReference type="PANTHER" id="PTHR30163:SF8">
    <property type="entry name" value="LYTIC MUREIN TRANSGLYCOSYLASE"/>
    <property type="match status" value="1"/>
</dbReference>
<feature type="chain" id="PRO_5047062229" evidence="1">
    <location>
        <begin position="24"/>
        <end position="427"/>
    </location>
</feature>
<dbReference type="RefSeq" id="WP_321552823.1">
    <property type="nucleotide sequence ID" value="NZ_JAXIVU010000003.1"/>
</dbReference>
<dbReference type="Gene3D" id="1.10.530.10">
    <property type="match status" value="1"/>
</dbReference>
<evidence type="ECO:0000313" key="5">
    <source>
        <dbReference type="Proteomes" id="UP001294570"/>
    </source>
</evidence>
<comment type="caution">
    <text evidence="4">The sequence shown here is derived from an EMBL/GenBank/DDBJ whole genome shotgun (WGS) entry which is preliminary data.</text>
</comment>
<keyword evidence="5" id="KW-1185">Reference proteome</keyword>
<dbReference type="PANTHER" id="PTHR30163">
    <property type="entry name" value="MEMBRANE-BOUND LYTIC MUREIN TRANSGLYCOSYLASE B"/>
    <property type="match status" value="1"/>
</dbReference>
<keyword evidence="1" id="KW-0732">Signal</keyword>
<dbReference type="InterPro" id="IPR002477">
    <property type="entry name" value="Peptidoglycan-bd-like"/>
</dbReference>
<feature type="domain" description="Transglycosylase SLT" evidence="3">
    <location>
        <begin position="49"/>
        <end position="342"/>
    </location>
</feature>
<dbReference type="InterPro" id="IPR043426">
    <property type="entry name" value="MltB-like"/>
</dbReference>
<dbReference type="Gene3D" id="1.10.101.10">
    <property type="entry name" value="PGBD-like superfamily/PGBD"/>
    <property type="match status" value="1"/>
</dbReference>
<dbReference type="SUPFAM" id="SSF47090">
    <property type="entry name" value="PGBD-like"/>
    <property type="match status" value="1"/>
</dbReference>
<dbReference type="Gene3D" id="1.10.8.350">
    <property type="entry name" value="Bacterial muramidase"/>
    <property type="match status" value="1"/>
</dbReference>
<dbReference type="CDD" id="cd13399">
    <property type="entry name" value="Slt35-like"/>
    <property type="match status" value="1"/>
</dbReference>
<feature type="signal peptide" evidence="1">
    <location>
        <begin position="1"/>
        <end position="23"/>
    </location>
</feature>
<dbReference type="Proteomes" id="UP001294570">
    <property type="component" value="Unassembled WGS sequence"/>
</dbReference>
<proteinExistence type="predicted"/>
<organism evidence="4 5">
    <name type="scientific">Denitrificimonas halotolerans</name>
    <dbReference type="NCBI Taxonomy" id="3098930"/>
    <lineage>
        <taxon>Bacteria</taxon>
        <taxon>Pseudomonadati</taxon>
        <taxon>Pseudomonadota</taxon>
        <taxon>Gammaproteobacteria</taxon>
        <taxon>Pseudomonadales</taxon>
        <taxon>Pseudomonadaceae</taxon>
        <taxon>Denitrificimonas</taxon>
    </lineage>
</organism>
<dbReference type="SUPFAM" id="SSF53955">
    <property type="entry name" value="Lysozyme-like"/>
    <property type="match status" value="1"/>
</dbReference>
<dbReference type="InterPro" id="IPR036366">
    <property type="entry name" value="PGBDSf"/>
</dbReference>
<dbReference type="Pfam" id="PF01471">
    <property type="entry name" value="PG_binding_1"/>
    <property type="match status" value="1"/>
</dbReference>
<reference evidence="4 5" key="1">
    <citation type="submission" date="2023-12" db="EMBL/GenBank/DDBJ databases">
        <title>Denitrificimonas halotolerans sp. nov.,a novel species isolated from landfill leachate.</title>
        <authorList>
            <person name="Wang S."/>
        </authorList>
    </citation>
    <scope>NUCLEOTIDE SEQUENCE [LARGE SCALE GENOMIC DNA]</scope>
    <source>
        <strain evidence="4 5">JX-1</strain>
    </source>
</reference>
<dbReference type="Pfam" id="PF13406">
    <property type="entry name" value="SLT_2"/>
    <property type="match status" value="1"/>
</dbReference>
<feature type="domain" description="Peptidoglycan binding-like" evidence="2">
    <location>
        <begin position="363"/>
        <end position="416"/>
    </location>
</feature>
<dbReference type="InterPro" id="IPR023346">
    <property type="entry name" value="Lysozyme-like_dom_sf"/>
</dbReference>
<accession>A0ABU5GQ75</accession>
<evidence type="ECO:0000259" key="2">
    <source>
        <dbReference type="Pfam" id="PF01471"/>
    </source>
</evidence>
<dbReference type="InterPro" id="IPR011970">
    <property type="entry name" value="MltB_2"/>
</dbReference>
<evidence type="ECO:0000256" key="1">
    <source>
        <dbReference type="SAM" id="SignalP"/>
    </source>
</evidence>
<name>A0ABU5GQ75_9GAMM</name>
<protein>
    <submittedName>
        <fullName evidence="4">Lytic murein transglycosylase</fullName>
    </submittedName>
</protein>
<dbReference type="InterPro" id="IPR031304">
    <property type="entry name" value="SLT_2"/>
</dbReference>
<gene>
    <name evidence="4" type="ORF">TOI97_03960</name>
</gene>
<sequence>MFERLPPYFIALAISLTANPTSANSFTVAVTQNTTAEAPQVSAVKPQNFTQWRTALRHEAIQEGIDAKLFDQAFTGLTPDRSVIAADQNQPEFSRPVWEYLDSAVSSWRVARGKSLLAEHAKTLRAIEQRYQVEPSVLVAVWGMESGFGQNIGKHNVIRSLATLAYEGRRSAFWRTQLLAALHILQEGDTNVKGMLGSWAGAMGQTQFMPGTYRQFAVDFDGDGRRDIWNSSADALASAANYLNRSDWTLGQPWGFEVKLPTAHFDYALADGHLKKTISQWQALGVQPRDKNDSYRLSQQYATLILPSGHQGPAFLLLDNFRSILKYNNSTSYALAIGLLSDALDGNYRAPAAWPKHEAMLSRTERTELQTLLNQLGFDSGKPDGIIGINTRQAVRSFQKTHNLPADGYPNATLLKKVRTAAQQQSR</sequence>
<evidence type="ECO:0000313" key="4">
    <source>
        <dbReference type="EMBL" id="MDY7218727.1"/>
    </source>
</evidence>